<reference evidence="1 2" key="1">
    <citation type="journal article" date="2017" name="Genome Biol. Evol.">
        <title>Comparative Genomic Analysis Identifies a Campylobacter Clade Deficient in Selenium Metabolism.</title>
        <authorList>
            <person name="Miller W.G."/>
            <person name="Yee E."/>
            <person name="Lopes B.S."/>
            <person name="Chapman M.H."/>
            <person name="Huynh S."/>
            <person name="Bono J.L."/>
            <person name="Parker C.T."/>
            <person name="Strachan N.J.C."/>
            <person name="Forbes K.J."/>
        </authorList>
    </citation>
    <scope>NUCLEOTIDE SEQUENCE [LARGE SCALE GENOMIC DNA]</scope>
    <source>
        <strain evidence="1 2">RM8964</strain>
    </source>
</reference>
<evidence type="ECO:0000313" key="2">
    <source>
        <dbReference type="Proteomes" id="UP000194265"/>
    </source>
</evidence>
<organism evidence="1 2">
    <name type="scientific">Campylobacter vicugnae</name>
    <dbReference type="NCBI Taxonomy" id="1660076"/>
    <lineage>
        <taxon>Bacteria</taxon>
        <taxon>Pseudomonadati</taxon>
        <taxon>Campylobacterota</taxon>
        <taxon>Epsilonproteobacteria</taxon>
        <taxon>Campylobacterales</taxon>
        <taxon>Campylobacteraceae</taxon>
        <taxon>Campylobacter</taxon>
    </lineage>
</organism>
<gene>
    <name evidence="1" type="ORF">CVIC8964_1509</name>
</gene>
<dbReference type="RefSeq" id="WP_086334056.1">
    <property type="nucleotide sequence ID" value="NZ_CP018791.1"/>
</dbReference>
<dbReference type="AlphaFoldDB" id="A0A1X9T319"/>
<dbReference type="EMBL" id="CP018791">
    <property type="protein sequence ID" value="ARR02888.1"/>
    <property type="molecule type" value="Genomic_DNA"/>
</dbReference>
<accession>A0A1X9T319</accession>
<proteinExistence type="predicted"/>
<dbReference type="STRING" id="1660074.CVIC8964_1509"/>
<protein>
    <submittedName>
        <fullName evidence="1">Uncharacterized protein</fullName>
    </submittedName>
</protein>
<sequence>MANFVLFCDEFKCNNINIDKIYRTNTYYNINSCDKDEIRLTTAIHFEDGNVYEFDSFVDKTKVENLKRHDYNCIPKNISFLLNNILSNNEKIVFFNDLVEEVILNCSNMIKNKLSNVDI</sequence>
<evidence type="ECO:0000313" key="1">
    <source>
        <dbReference type="EMBL" id="ARR02888.1"/>
    </source>
</evidence>
<name>A0A1X9T319_9BACT</name>
<dbReference type="Proteomes" id="UP000194265">
    <property type="component" value="Chromosome"/>
</dbReference>